<feature type="region of interest" description="Disordered" evidence="1">
    <location>
        <begin position="199"/>
        <end position="342"/>
    </location>
</feature>
<dbReference type="AlphaFoldDB" id="A0A0B7NRG8"/>
<feature type="compositionally biased region" description="Gly residues" evidence="1">
    <location>
        <begin position="481"/>
        <end position="498"/>
    </location>
</feature>
<evidence type="ECO:0000259" key="2">
    <source>
        <dbReference type="SMART" id="SM00852"/>
    </source>
</evidence>
<feature type="compositionally biased region" description="Low complexity" evidence="1">
    <location>
        <begin position="461"/>
        <end position="471"/>
    </location>
</feature>
<feature type="compositionally biased region" description="Low complexity" evidence="1">
    <location>
        <begin position="237"/>
        <end position="246"/>
    </location>
</feature>
<dbReference type="Proteomes" id="UP000054107">
    <property type="component" value="Unassembled WGS sequence"/>
</dbReference>
<keyword evidence="4" id="KW-1185">Reference proteome</keyword>
<feature type="compositionally biased region" description="Polar residues" evidence="1">
    <location>
        <begin position="396"/>
        <end position="424"/>
    </location>
</feature>
<accession>A0A0B7NRG8</accession>
<dbReference type="InterPro" id="IPR056596">
    <property type="entry name" value="FLAD1_M"/>
</dbReference>
<dbReference type="PANTHER" id="PTHR47675">
    <property type="entry name" value="MOLYBDOPTERIN BINDING DOMAIN PROTEIN (AFU_ORTHOLOGUE AFUA_5G11210)"/>
    <property type="match status" value="1"/>
</dbReference>
<dbReference type="SUPFAM" id="SSF53218">
    <property type="entry name" value="Molybdenum cofactor biosynthesis proteins"/>
    <property type="match status" value="1"/>
</dbReference>
<sequence length="747" mass="83477">MVKSRSSKKPLGKKKQNTSTVHPHIELIQGEINTFAEEIESFDSIQKERELTSAEQAQKDIAIACLEKYQSMLAKLVSLIKGQLGLFHLIEMESPKTMLDAITDICDQLIGASVYHATDPSPSIKSQKRKQVFDILKKLETSSEDVIMGNITFKDIKNLIQHVWDNTINEEQVLENAAIEETAVREWAVIQFENMVQNEASQDSNTNDSAKDLQQNHAKEKAEPFLEEEIMQREQETTATRTQQQADVHADHESPEENESPVKSQPSRVSEPAAENKTSALNESSREDSNEASATSEWDKKDSNEVSAVSEWDKKDSSSAPAVGEWDRKQVGESSEVNEWTNTTGHRKFSKLTSKSNWKTGSRSYNEDASAEKWDAKERRGWDIIDNTAKVDSWDNADTSPQNDTNWTSPQPAETVDAQQVNTPPVSPKFVDNAQQNSNEPAYNSETSDNWRRRGIEDINNSRGRGSSYRGGYRGNRGSKFRGGSGTGGSGRGRGHSNGGRMSNRGRGRNRGRGTDLDNEHHSSASHLGIELKAIQVVADETNEIIKSVRELSNLYDIVFTSGGIGPTHDDITYESIAAAYQLDMKIDQETYDYIKKQMAKRDPDTAMTKFHARMATFPYPATLVREAPNIKIPIVVVHDNVYILPGIPSLFQLLLDTLRPRLEAISQTVRLYRKEIATASPEVSIAAILSDLHTQHVKIGSYPVWNDDKVKVVVTVSGQDSYKVNETADRLTKAINGWAWTSKSHL</sequence>
<feature type="region of interest" description="Disordered" evidence="1">
    <location>
        <begin position="1"/>
        <end position="22"/>
    </location>
</feature>
<name>A0A0B7NRG8_9FUNG</name>
<dbReference type="STRING" id="35722.A0A0B7NRG8"/>
<evidence type="ECO:0000256" key="1">
    <source>
        <dbReference type="SAM" id="MobiDB-lite"/>
    </source>
</evidence>
<proteinExistence type="predicted"/>
<feature type="compositionally biased region" description="Basic and acidic residues" evidence="1">
    <location>
        <begin position="513"/>
        <end position="523"/>
    </location>
</feature>
<feature type="compositionally biased region" description="Basic and acidic residues" evidence="1">
    <location>
        <begin position="217"/>
        <end position="236"/>
    </location>
</feature>
<dbReference type="InterPro" id="IPR001453">
    <property type="entry name" value="MoaB/Mog_dom"/>
</dbReference>
<dbReference type="PANTHER" id="PTHR47675:SF1">
    <property type="entry name" value="MOLYBDOPTERIN BINDING DOMAIN PROTEIN (AFU_ORTHOLOGUE AFUA_5G11210)"/>
    <property type="match status" value="1"/>
</dbReference>
<dbReference type="OrthoDB" id="448496at2759"/>
<feature type="compositionally biased region" description="Polar residues" evidence="1">
    <location>
        <begin position="332"/>
        <end position="342"/>
    </location>
</feature>
<feature type="region of interest" description="Disordered" evidence="1">
    <location>
        <begin position="392"/>
        <end position="524"/>
    </location>
</feature>
<dbReference type="InterPro" id="IPR036425">
    <property type="entry name" value="MoaB/Mog-like_dom_sf"/>
</dbReference>
<organism evidence="3 4">
    <name type="scientific">Parasitella parasitica</name>
    <dbReference type="NCBI Taxonomy" id="35722"/>
    <lineage>
        <taxon>Eukaryota</taxon>
        <taxon>Fungi</taxon>
        <taxon>Fungi incertae sedis</taxon>
        <taxon>Mucoromycota</taxon>
        <taxon>Mucoromycotina</taxon>
        <taxon>Mucoromycetes</taxon>
        <taxon>Mucorales</taxon>
        <taxon>Mucorineae</taxon>
        <taxon>Mucoraceae</taxon>
        <taxon>Parasitella</taxon>
    </lineage>
</organism>
<dbReference type="EMBL" id="LN733710">
    <property type="protein sequence ID" value="CEP17584.1"/>
    <property type="molecule type" value="Genomic_DNA"/>
</dbReference>
<dbReference type="Pfam" id="PF00994">
    <property type="entry name" value="MoCF_biosynth"/>
    <property type="match status" value="1"/>
</dbReference>
<evidence type="ECO:0000313" key="3">
    <source>
        <dbReference type="EMBL" id="CEP17584.1"/>
    </source>
</evidence>
<protein>
    <recommendedName>
        <fullName evidence="2">MoaB/Mog domain-containing protein</fullName>
    </recommendedName>
</protein>
<evidence type="ECO:0000313" key="4">
    <source>
        <dbReference type="Proteomes" id="UP000054107"/>
    </source>
</evidence>
<dbReference type="GO" id="GO:0042726">
    <property type="term" value="P:flavin-containing compound metabolic process"/>
    <property type="evidence" value="ECO:0007669"/>
    <property type="project" value="TreeGrafter"/>
</dbReference>
<dbReference type="Gene3D" id="3.40.980.10">
    <property type="entry name" value="MoaB/Mog-like domain"/>
    <property type="match status" value="1"/>
</dbReference>
<dbReference type="SMART" id="SM00852">
    <property type="entry name" value="MoCF_biosynth"/>
    <property type="match status" value="1"/>
</dbReference>
<feature type="compositionally biased region" description="Basic residues" evidence="1">
    <location>
        <begin position="1"/>
        <end position="16"/>
    </location>
</feature>
<feature type="domain" description="MoaB/Mog" evidence="2">
    <location>
        <begin position="514"/>
        <end position="666"/>
    </location>
</feature>
<dbReference type="Pfam" id="PF24102">
    <property type="entry name" value="FLAD1_M"/>
    <property type="match status" value="1"/>
</dbReference>
<reference evidence="3 4" key="1">
    <citation type="submission" date="2014-09" db="EMBL/GenBank/DDBJ databases">
        <authorList>
            <person name="Ellenberger Sabrina"/>
        </authorList>
    </citation>
    <scope>NUCLEOTIDE SEQUENCE [LARGE SCALE GENOMIC DNA]</scope>
    <source>
        <strain evidence="3 4">CBS 412.66</strain>
    </source>
</reference>
<feature type="compositionally biased region" description="Polar residues" evidence="1">
    <location>
        <begin position="433"/>
        <end position="448"/>
    </location>
</feature>
<dbReference type="GO" id="GO:0047884">
    <property type="term" value="F:FAD diphosphatase activity"/>
    <property type="evidence" value="ECO:0007669"/>
    <property type="project" value="TreeGrafter"/>
</dbReference>
<feature type="compositionally biased region" description="Polar residues" evidence="1">
    <location>
        <begin position="199"/>
        <end position="216"/>
    </location>
</feature>
<gene>
    <name evidence="3" type="primary">PARPA_11882.1 scaffold 44722</name>
</gene>